<reference evidence="2" key="2">
    <citation type="journal article" date="2015" name="Data Brief">
        <title>Shoot transcriptome of the giant reed, Arundo donax.</title>
        <authorList>
            <person name="Barrero R.A."/>
            <person name="Guerrero F.D."/>
            <person name="Moolhuijzen P."/>
            <person name="Goolsby J.A."/>
            <person name="Tidwell J."/>
            <person name="Bellgard S.E."/>
            <person name="Bellgard M.I."/>
        </authorList>
    </citation>
    <scope>NUCLEOTIDE SEQUENCE</scope>
    <source>
        <tissue evidence="2">Shoot tissue taken approximately 20 cm above the soil surface</tissue>
    </source>
</reference>
<organism evidence="2">
    <name type="scientific">Arundo donax</name>
    <name type="common">Giant reed</name>
    <name type="synonym">Donax arundinaceus</name>
    <dbReference type="NCBI Taxonomy" id="35708"/>
    <lineage>
        <taxon>Eukaryota</taxon>
        <taxon>Viridiplantae</taxon>
        <taxon>Streptophyta</taxon>
        <taxon>Embryophyta</taxon>
        <taxon>Tracheophyta</taxon>
        <taxon>Spermatophyta</taxon>
        <taxon>Magnoliopsida</taxon>
        <taxon>Liliopsida</taxon>
        <taxon>Poales</taxon>
        <taxon>Poaceae</taxon>
        <taxon>PACMAD clade</taxon>
        <taxon>Arundinoideae</taxon>
        <taxon>Arundineae</taxon>
        <taxon>Arundo</taxon>
    </lineage>
</organism>
<name>A0A0A9BXG7_ARUDO</name>
<dbReference type="AlphaFoldDB" id="A0A0A9BXG7"/>
<reference evidence="2" key="1">
    <citation type="submission" date="2014-09" db="EMBL/GenBank/DDBJ databases">
        <authorList>
            <person name="Magalhaes I.L.F."/>
            <person name="Oliveira U."/>
            <person name="Santos F.R."/>
            <person name="Vidigal T.H.D.A."/>
            <person name="Brescovit A.D."/>
            <person name="Santos A.J."/>
        </authorList>
    </citation>
    <scope>NUCLEOTIDE SEQUENCE</scope>
    <source>
        <tissue evidence="2">Shoot tissue taken approximately 20 cm above the soil surface</tissue>
    </source>
</reference>
<protein>
    <submittedName>
        <fullName evidence="2">Uncharacterized protein</fullName>
    </submittedName>
</protein>
<evidence type="ECO:0000256" key="1">
    <source>
        <dbReference type="SAM" id="MobiDB-lite"/>
    </source>
</evidence>
<sequence length="63" mass="7092">MYGKSHPGSECIGCKIMILSYQENNPHRFFTIYLTQPMNEKWCGSAPSSSSVLRPKAKKGRIS</sequence>
<proteinExistence type="predicted"/>
<evidence type="ECO:0000313" key="2">
    <source>
        <dbReference type="EMBL" id="JAD66913.1"/>
    </source>
</evidence>
<feature type="region of interest" description="Disordered" evidence="1">
    <location>
        <begin position="44"/>
        <end position="63"/>
    </location>
</feature>
<dbReference type="EMBL" id="GBRH01230982">
    <property type="protein sequence ID" value="JAD66913.1"/>
    <property type="molecule type" value="Transcribed_RNA"/>
</dbReference>
<accession>A0A0A9BXG7</accession>